<dbReference type="Proteomes" id="UP000244081">
    <property type="component" value="Unassembled WGS sequence"/>
</dbReference>
<protein>
    <submittedName>
        <fullName evidence="3">Response regulator receiver domain-containing protein</fullName>
    </submittedName>
</protein>
<dbReference type="InterPro" id="IPR011006">
    <property type="entry name" value="CheY-like_superfamily"/>
</dbReference>
<dbReference type="InterPro" id="IPR052048">
    <property type="entry name" value="ST_Response_Regulator"/>
</dbReference>
<dbReference type="PROSITE" id="PS50110">
    <property type="entry name" value="RESPONSE_REGULATORY"/>
    <property type="match status" value="1"/>
</dbReference>
<dbReference type="Pfam" id="PF00072">
    <property type="entry name" value="Response_reg"/>
    <property type="match status" value="1"/>
</dbReference>
<dbReference type="Gene3D" id="3.40.50.2300">
    <property type="match status" value="1"/>
</dbReference>
<dbReference type="SUPFAM" id="SSF52172">
    <property type="entry name" value="CheY-like"/>
    <property type="match status" value="1"/>
</dbReference>
<dbReference type="PANTHER" id="PTHR43228">
    <property type="entry name" value="TWO-COMPONENT RESPONSE REGULATOR"/>
    <property type="match status" value="1"/>
</dbReference>
<dbReference type="InterPro" id="IPR001789">
    <property type="entry name" value="Sig_transdc_resp-reg_receiver"/>
</dbReference>
<evidence type="ECO:0000313" key="4">
    <source>
        <dbReference type="Proteomes" id="UP000244081"/>
    </source>
</evidence>
<dbReference type="SMART" id="SM00448">
    <property type="entry name" value="REC"/>
    <property type="match status" value="1"/>
</dbReference>
<dbReference type="AlphaFoldDB" id="A0A2T5VAZ2"/>
<evidence type="ECO:0000256" key="1">
    <source>
        <dbReference type="PROSITE-ProRule" id="PRU00169"/>
    </source>
</evidence>
<feature type="domain" description="Response regulatory" evidence="2">
    <location>
        <begin position="11"/>
        <end position="130"/>
    </location>
</feature>
<feature type="modified residue" description="4-aspartylphosphate" evidence="1">
    <location>
        <position position="61"/>
    </location>
</feature>
<evidence type="ECO:0000259" key="2">
    <source>
        <dbReference type="PROSITE" id="PS50110"/>
    </source>
</evidence>
<dbReference type="PANTHER" id="PTHR43228:SF1">
    <property type="entry name" value="TWO-COMPONENT RESPONSE REGULATOR ARR22"/>
    <property type="match status" value="1"/>
</dbReference>
<name>A0A2T5VAZ2_9HYPH</name>
<reference evidence="3 4" key="1">
    <citation type="submission" date="2018-04" db="EMBL/GenBank/DDBJ databases">
        <title>Genomic Encyclopedia of Archaeal and Bacterial Type Strains, Phase II (KMG-II): from individual species to whole genera.</title>
        <authorList>
            <person name="Goeker M."/>
        </authorList>
    </citation>
    <scope>NUCLEOTIDE SEQUENCE [LARGE SCALE GENOMIC DNA]</scope>
    <source>
        <strain evidence="3 4">DSM 23382</strain>
    </source>
</reference>
<evidence type="ECO:0000313" key="3">
    <source>
        <dbReference type="EMBL" id="PTW60923.1"/>
    </source>
</evidence>
<accession>A0A2T5VAZ2</accession>
<dbReference type="GO" id="GO:0000160">
    <property type="term" value="P:phosphorelay signal transduction system"/>
    <property type="evidence" value="ECO:0007669"/>
    <property type="project" value="InterPro"/>
</dbReference>
<keyword evidence="4" id="KW-1185">Reference proteome</keyword>
<dbReference type="EMBL" id="QAYG01000003">
    <property type="protein sequence ID" value="PTW60923.1"/>
    <property type="molecule type" value="Genomic_DNA"/>
</dbReference>
<proteinExistence type="predicted"/>
<organism evidence="3 4">
    <name type="scientific">Breoghania corrubedonensis</name>
    <dbReference type="NCBI Taxonomy" id="665038"/>
    <lineage>
        <taxon>Bacteria</taxon>
        <taxon>Pseudomonadati</taxon>
        <taxon>Pseudomonadota</taxon>
        <taxon>Alphaproteobacteria</taxon>
        <taxon>Hyphomicrobiales</taxon>
        <taxon>Stappiaceae</taxon>
        <taxon>Breoghania</taxon>
    </lineage>
</organism>
<comment type="caution">
    <text evidence="3">The sequence shown here is derived from an EMBL/GenBank/DDBJ whole genome shotgun (WGS) entry which is preliminary data.</text>
</comment>
<gene>
    <name evidence="3" type="ORF">C8N35_103104</name>
</gene>
<sequence>MRCGIDLAGLSFLVVDDSEFMRNAIRTVLCELGSARVAEAADGTQAFEQIAWEEPDIIICDWLMQPMGGEDFMRSLRADPTSPISMLPVIMLTSFSGRDHALTAARLGVNEFIEKPLTPGALARRIERIVTEDRPFIRVPGYFGPLPRAAGIDGAKLRAIAERQRREREAEAEAMRLQDTSRAA</sequence>
<keyword evidence="1" id="KW-0597">Phosphoprotein</keyword>